<dbReference type="AlphaFoldDB" id="A0A9D1CQE6"/>
<dbReference type="CDD" id="cd03225">
    <property type="entry name" value="ABC_cobalt_CbiO_domain1"/>
    <property type="match status" value="1"/>
</dbReference>
<dbReference type="InterPro" id="IPR003439">
    <property type="entry name" value="ABC_transporter-like_ATP-bd"/>
</dbReference>
<keyword evidence="8" id="KW-0472">Membrane</keyword>
<evidence type="ECO:0000259" key="9">
    <source>
        <dbReference type="PROSITE" id="PS50893"/>
    </source>
</evidence>
<dbReference type="Proteomes" id="UP000886887">
    <property type="component" value="Unassembled WGS sequence"/>
</dbReference>
<dbReference type="PROSITE" id="PS00211">
    <property type="entry name" value="ABC_TRANSPORTER_1"/>
    <property type="match status" value="1"/>
</dbReference>
<dbReference type="Gene3D" id="3.40.50.300">
    <property type="entry name" value="P-loop containing nucleotide triphosphate hydrolases"/>
    <property type="match status" value="1"/>
</dbReference>
<protein>
    <submittedName>
        <fullName evidence="10">Energy-coupling factor transporter ATPase</fullName>
    </submittedName>
</protein>
<evidence type="ECO:0000313" key="10">
    <source>
        <dbReference type="EMBL" id="HIQ71811.1"/>
    </source>
</evidence>
<evidence type="ECO:0000256" key="2">
    <source>
        <dbReference type="ARBA" id="ARBA00005417"/>
    </source>
</evidence>
<evidence type="ECO:0000256" key="3">
    <source>
        <dbReference type="ARBA" id="ARBA00022448"/>
    </source>
</evidence>
<reference evidence="10" key="2">
    <citation type="journal article" date="2021" name="PeerJ">
        <title>Extensive microbial diversity within the chicken gut microbiome revealed by metagenomics and culture.</title>
        <authorList>
            <person name="Gilroy R."/>
            <person name="Ravi A."/>
            <person name="Getino M."/>
            <person name="Pursley I."/>
            <person name="Horton D.L."/>
            <person name="Alikhan N.F."/>
            <person name="Baker D."/>
            <person name="Gharbi K."/>
            <person name="Hall N."/>
            <person name="Watson M."/>
            <person name="Adriaenssens E.M."/>
            <person name="Foster-Nyarko E."/>
            <person name="Jarju S."/>
            <person name="Secka A."/>
            <person name="Antonio M."/>
            <person name="Oren A."/>
            <person name="Chaudhuri R.R."/>
            <person name="La Ragione R."/>
            <person name="Hildebrand F."/>
            <person name="Pallen M.J."/>
        </authorList>
    </citation>
    <scope>NUCLEOTIDE SEQUENCE</scope>
    <source>
        <strain evidence="10">ChiSxjej2B14-6234</strain>
    </source>
</reference>
<dbReference type="GO" id="GO:0005524">
    <property type="term" value="F:ATP binding"/>
    <property type="evidence" value="ECO:0007669"/>
    <property type="project" value="UniProtKB-KW"/>
</dbReference>
<reference evidence="10" key="1">
    <citation type="submission" date="2020-10" db="EMBL/GenBank/DDBJ databases">
        <authorList>
            <person name="Gilroy R."/>
        </authorList>
    </citation>
    <scope>NUCLEOTIDE SEQUENCE</scope>
    <source>
        <strain evidence="10">ChiSxjej2B14-6234</strain>
    </source>
</reference>
<dbReference type="GO" id="GO:0042626">
    <property type="term" value="F:ATPase-coupled transmembrane transporter activity"/>
    <property type="evidence" value="ECO:0007669"/>
    <property type="project" value="TreeGrafter"/>
</dbReference>
<dbReference type="SUPFAM" id="SSF52540">
    <property type="entry name" value="P-loop containing nucleoside triphosphate hydrolases"/>
    <property type="match status" value="1"/>
</dbReference>
<evidence type="ECO:0000256" key="7">
    <source>
        <dbReference type="ARBA" id="ARBA00022967"/>
    </source>
</evidence>
<keyword evidence="3" id="KW-0813">Transport</keyword>
<dbReference type="FunFam" id="3.40.50.300:FF:000224">
    <property type="entry name" value="Energy-coupling factor transporter ATP-binding protein EcfA"/>
    <property type="match status" value="1"/>
</dbReference>
<dbReference type="GO" id="GO:0016887">
    <property type="term" value="F:ATP hydrolysis activity"/>
    <property type="evidence" value="ECO:0007669"/>
    <property type="project" value="InterPro"/>
</dbReference>
<dbReference type="PANTHER" id="PTHR43553">
    <property type="entry name" value="HEAVY METAL TRANSPORTER"/>
    <property type="match status" value="1"/>
</dbReference>
<dbReference type="PANTHER" id="PTHR43553:SF24">
    <property type="entry name" value="ENERGY-COUPLING FACTOR TRANSPORTER ATP-BINDING PROTEIN ECFA1"/>
    <property type="match status" value="1"/>
</dbReference>
<dbReference type="InterPro" id="IPR050095">
    <property type="entry name" value="ECF_ABC_transporter_ATP-bd"/>
</dbReference>
<dbReference type="InterPro" id="IPR027417">
    <property type="entry name" value="P-loop_NTPase"/>
</dbReference>
<keyword evidence="7" id="KW-1278">Translocase</keyword>
<comment type="subcellular location">
    <subcellularLocation>
        <location evidence="1">Cell membrane</location>
        <topology evidence="1">Peripheral membrane protein</topology>
    </subcellularLocation>
</comment>
<dbReference type="NCBIfam" id="TIGR04520">
    <property type="entry name" value="ECF_ATPase_1"/>
    <property type="match status" value="1"/>
</dbReference>
<keyword evidence="6" id="KW-0067">ATP-binding</keyword>
<comment type="similarity">
    <text evidence="2">Belongs to the ABC transporter superfamily.</text>
</comment>
<dbReference type="InterPro" id="IPR030947">
    <property type="entry name" value="EcfA_1"/>
</dbReference>
<evidence type="ECO:0000313" key="11">
    <source>
        <dbReference type="Proteomes" id="UP000886887"/>
    </source>
</evidence>
<dbReference type="GO" id="GO:0043190">
    <property type="term" value="C:ATP-binding cassette (ABC) transporter complex"/>
    <property type="evidence" value="ECO:0007669"/>
    <property type="project" value="TreeGrafter"/>
</dbReference>
<name>A0A9D1CQE6_9FIRM</name>
<dbReference type="NCBIfam" id="NF010167">
    <property type="entry name" value="PRK13648.1"/>
    <property type="match status" value="1"/>
</dbReference>
<dbReference type="InterPro" id="IPR017871">
    <property type="entry name" value="ABC_transporter-like_CS"/>
</dbReference>
<proteinExistence type="inferred from homology"/>
<evidence type="ECO:0000256" key="4">
    <source>
        <dbReference type="ARBA" id="ARBA00022475"/>
    </source>
</evidence>
<feature type="domain" description="ABC transporter" evidence="9">
    <location>
        <begin position="7"/>
        <end position="242"/>
    </location>
</feature>
<organism evidence="10 11">
    <name type="scientific">Candidatus Onthenecus intestinigallinarum</name>
    <dbReference type="NCBI Taxonomy" id="2840875"/>
    <lineage>
        <taxon>Bacteria</taxon>
        <taxon>Bacillati</taxon>
        <taxon>Bacillota</taxon>
        <taxon>Clostridia</taxon>
        <taxon>Eubacteriales</taxon>
        <taxon>Candidatus Onthenecus</taxon>
    </lineage>
</organism>
<gene>
    <name evidence="10" type="ORF">IAB73_06375</name>
</gene>
<evidence type="ECO:0000256" key="8">
    <source>
        <dbReference type="ARBA" id="ARBA00023136"/>
    </source>
</evidence>
<evidence type="ECO:0000256" key="6">
    <source>
        <dbReference type="ARBA" id="ARBA00022840"/>
    </source>
</evidence>
<dbReference type="InterPro" id="IPR015856">
    <property type="entry name" value="ABC_transpr_CbiO/EcfA_su"/>
</dbReference>
<keyword evidence="5" id="KW-0547">Nucleotide-binding</keyword>
<sequence>MDQSDKIVVQGVRYTYQDAPDAALCGVELSVHAGEFLAVLGHNGSGKSTLAKLMNALYVPAEGHIWVVGMDTRDDALVYDIRQHAGMVFQNPDNQLVATVVEEDVAFGMENIGVPPAQMRIRVDEALRAVNMQDFRTAAPHMLSGGQKQRVAIAGVLAMQPDVIILDESTAMLDPAGRREVLQTVRRLQREEGITIVWITHYMDEAAQADRVIVMNEGQIALSGTPREVFPQVERLRELRLDVPPMTELAHDLAAAGVPVRADVLTVEEMVEEVCRLSSKT</sequence>
<dbReference type="EMBL" id="DVFJ01000020">
    <property type="protein sequence ID" value="HIQ71811.1"/>
    <property type="molecule type" value="Genomic_DNA"/>
</dbReference>
<evidence type="ECO:0000256" key="1">
    <source>
        <dbReference type="ARBA" id="ARBA00004202"/>
    </source>
</evidence>
<evidence type="ECO:0000256" key="5">
    <source>
        <dbReference type="ARBA" id="ARBA00022741"/>
    </source>
</evidence>
<keyword evidence="4" id="KW-1003">Cell membrane</keyword>
<comment type="caution">
    <text evidence="10">The sequence shown here is derived from an EMBL/GenBank/DDBJ whole genome shotgun (WGS) entry which is preliminary data.</text>
</comment>
<dbReference type="InterPro" id="IPR003593">
    <property type="entry name" value="AAA+_ATPase"/>
</dbReference>
<dbReference type="Pfam" id="PF00005">
    <property type="entry name" value="ABC_tran"/>
    <property type="match status" value="1"/>
</dbReference>
<accession>A0A9D1CQE6</accession>
<dbReference type="SMART" id="SM00382">
    <property type="entry name" value="AAA"/>
    <property type="match status" value="1"/>
</dbReference>
<dbReference type="PROSITE" id="PS50893">
    <property type="entry name" value="ABC_TRANSPORTER_2"/>
    <property type="match status" value="1"/>
</dbReference>